<reference evidence="11" key="1">
    <citation type="submission" date="2019-08" db="EMBL/GenBank/DDBJ databases">
        <authorList>
            <person name="Kucharzyk K."/>
            <person name="Murdoch R.W."/>
            <person name="Higgins S."/>
            <person name="Loffler F."/>
        </authorList>
    </citation>
    <scope>NUCLEOTIDE SEQUENCE</scope>
</reference>
<proteinExistence type="predicted"/>
<evidence type="ECO:0000256" key="9">
    <source>
        <dbReference type="ARBA" id="ARBA00023270"/>
    </source>
</evidence>
<comment type="caution">
    <text evidence="11">The sequence shown here is derived from an EMBL/GenBank/DDBJ whole genome shotgun (WGS) entry which is preliminary data.</text>
</comment>
<comment type="function">
    <text evidence="1">Catalyzes the condensation of (S)-aspartate-beta-semialdehyde [(S)-ASA] and pyruvate to 4-hydroxy-tetrahydrodipicolinate (HTPA).</text>
</comment>
<comment type="pathway">
    <text evidence="2">Amino-acid biosynthesis; L-lysine biosynthesis via DAP pathway; (S)-tetrahydrodipicolinate from L-aspartate: step 3/4.</text>
</comment>
<accession>A0A645DC99</accession>
<evidence type="ECO:0000256" key="1">
    <source>
        <dbReference type="ARBA" id="ARBA00003294"/>
    </source>
</evidence>
<evidence type="ECO:0000256" key="5">
    <source>
        <dbReference type="ARBA" id="ARBA00022605"/>
    </source>
</evidence>
<name>A0A645DC99_9ZZZZ</name>
<evidence type="ECO:0000256" key="6">
    <source>
        <dbReference type="ARBA" id="ARBA00022915"/>
    </source>
</evidence>
<dbReference type="InterPro" id="IPR005263">
    <property type="entry name" value="DapA"/>
</dbReference>
<dbReference type="GO" id="GO:0005829">
    <property type="term" value="C:cytosol"/>
    <property type="evidence" value="ECO:0007669"/>
    <property type="project" value="TreeGrafter"/>
</dbReference>
<dbReference type="InterPro" id="IPR020625">
    <property type="entry name" value="Schiff_base-form_aldolases_AS"/>
</dbReference>
<dbReference type="Pfam" id="PF00701">
    <property type="entry name" value="DHDPS"/>
    <property type="match status" value="1"/>
</dbReference>
<dbReference type="GO" id="GO:0008840">
    <property type="term" value="F:4-hydroxy-tetrahydrodipicolinate synthase activity"/>
    <property type="evidence" value="ECO:0007669"/>
    <property type="project" value="UniProtKB-EC"/>
</dbReference>
<keyword evidence="9" id="KW-0704">Schiff base</keyword>
<sequence>MGVNGLLVITPYYNKANEEGMYRHFATVADAVRVPCILYNVPGRTGCAISEKVISRLYKHENIGGIKEASGNLSYASHIARYVSEDFRMFSGNDDIIVPMMALGSSGVISVFANILPEVSHNIVMDFLAGDLEKSRAAQLKYLEVINDLFIEVNPIPVKAAMNMMGLGAGSLRLPLYEMSEGAKARLEKALREVNAL</sequence>
<dbReference type="PRINTS" id="PR00146">
    <property type="entry name" value="DHPICSNTHASE"/>
</dbReference>
<keyword evidence="4" id="KW-0963">Cytoplasm</keyword>
<keyword evidence="7" id="KW-0457">Lysine biosynthesis</keyword>
<evidence type="ECO:0000313" key="11">
    <source>
        <dbReference type="EMBL" id="MPM86638.1"/>
    </source>
</evidence>
<comment type="catalytic activity">
    <reaction evidence="10">
        <text>L-aspartate 4-semialdehyde + pyruvate = (2S,4S)-4-hydroxy-2,3,4,5-tetrahydrodipicolinate + H2O + H(+)</text>
        <dbReference type="Rhea" id="RHEA:34171"/>
        <dbReference type="ChEBI" id="CHEBI:15361"/>
        <dbReference type="ChEBI" id="CHEBI:15377"/>
        <dbReference type="ChEBI" id="CHEBI:15378"/>
        <dbReference type="ChEBI" id="CHEBI:67139"/>
        <dbReference type="ChEBI" id="CHEBI:537519"/>
        <dbReference type="EC" id="4.3.3.7"/>
    </reaction>
</comment>
<dbReference type="PANTHER" id="PTHR12128">
    <property type="entry name" value="DIHYDRODIPICOLINATE SYNTHASE"/>
    <property type="match status" value="1"/>
</dbReference>
<evidence type="ECO:0000256" key="8">
    <source>
        <dbReference type="ARBA" id="ARBA00023239"/>
    </source>
</evidence>
<dbReference type="NCBIfam" id="TIGR00674">
    <property type="entry name" value="dapA"/>
    <property type="match status" value="1"/>
</dbReference>
<evidence type="ECO:0000256" key="4">
    <source>
        <dbReference type="ARBA" id="ARBA00022490"/>
    </source>
</evidence>
<protein>
    <recommendedName>
        <fullName evidence="3">4-hydroxy-tetrahydrodipicolinate synthase</fullName>
        <ecNumber evidence="3">4.3.3.7</ecNumber>
    </recommendedName>
</protein>
<dbReference type="AlphaFoldDB" id="A0A645DC99"/>
<dbReference type="GO" id="GO:0019877">
    <property type="term" value="P:diaminopimelate biosynthetic process"/>
    <property type="evidence" value="ECO:0007669"/>
    <property type="project" value="UniProtKB-KW"/>
</dbReference>
<organism evidence="11">
    <name type="scientific">bioreactor metagenome</name>
    <dbReference type="NCBI Taxonomy" id="1076179"/>
    <lineage>
        <taxon>unclassified sequences</taxon>
        <taxon>metagenomes</taxon>
        <taxon>ecological metagenomes</taxon>
    </lineage>
</organism>
<dbReference type="InterPro" id="IPR013785">
    <property type="entry name" value="Aldolase_TIM"/>
</dbReference>
<evidence type="ECO:0000256" key="7">
    <source>
        <dbReference type="ARBA" id="ARBA00023154"/>
    </source>
</evidence>
<dbReference type="SUPFAM" id="SSF51569">
    <property type="entry name" value="Aldolase"/>
    <property type="match status" value="1"/>
</dbReference>
<evidence type="ECO:0000256" key="10">
    <source>
        <dbReference type="ARBA" id="ARBA00047836"/>
    </source>
</evidence>
<keyword evidence="5" id="KW-0028">Amino-acid biosynthesis</keyword>
<evidence type="ECO:0000256" key="2">
    <source>
        <dbReference type="ARBA" id="ARBA00005120"/>
    </source>
</evidence>
<gene>
    <name evidence="11" type="primary">dapA_55</name>
    <name evidence="11" type="ORF">SDC9_133728</name>
</gene>
<dbReference type="PROSITE" id="PS00666">
    <property type="entry name" value="DHDPS_2"/>
    <property type="match status" value="1"/>
</dbReference>
<dbReference type="UniPathway" id="UPA00034">
    <property type="reaction ID" value="UER00017"/>
</dbReference>
<dbReference type="InterPro" id="IPR002220">
    <property type="entry name" value="DapA-like"/>
</dbReference>
<dbReference type="GO" id="GO:0009089">
    <property type="term" value="P:lysine biosynthetic process via diaminopimelate"/>
    <property type="evidence" value="ECO:0007669"/>
    <property type="project" value="UniProtKB-UniPathway"/>
</dbReference>
<keyword evidence="6" id="KW-0220">Diaminopimelate biosynthesis</keyword>
<dbReference type="EMBL" id="VSSQ01034625">
    <property type="protein sequence ID" value="MPM86638.1"/>
    <property type="molecule type" value="Genomic_DNA"/>
</dbReference>
<dbReference type="SMART" id="SM01130">
    <property type="entry name" value="DHDPS"/>
    <property type="match status" value="1"/>
</dbReference>
<dbReference type="PANTHER" id="PTHR12128:SF66">
    <property type="entry name" value="4-HYDROXY-2-OXOGLUTARATE ALDOLASE, MITOCHONDRIAL"/>
    <property type="match status" value="1"/>
</dbReference>
<keyword evidence="8 11" id="KW-0456">Lyase</keyword>
<dbReference type="EC" id="4.3.3.7" evidence="3"/>
<dbReference type="Gene3D" id="3.20.20.70">
    <property type="entry name" value="Aldolase class I"/>
    <property type="match status" value="1"/>
</dbReference>
<evidence type="ECO:0000256" key="3">
    <source>
        <dbReference type="ARBA" id="ARBA00012086"/>
    </source>
</evidence>